<dbReference type="InterPro" id="IPR049900">
    <property type="entry name" value="PKS_mFAS_DH"/>
</dbReference>
<dbReference type="SUPFAM" id="SSF53901">
    <property type="entry name" value="Thiolase-like"/>
    <property type="match status" value="1"/>
</dbReference>
<dbReference type="InterPro" id="IPR014031">
    <property type="entry name" value="Ketoacyl_synth_C"/>
</dbReference>
<dbReference type="Pfam" id="PF16197">
    <property type="entry name" value="KAsynt_C_assoc"/>
    <property type="match status" value="1"/>
</dbReference>
<dbReference type="STRING" id="37992.A0A4Z0Y9A0"/>
<keyword evidence="6" id="KW-0560">Oxidoreductase</keyword>
<dbReference type="InterPro" id="IPR020843">
    <property type="entry name" value="ER"/>
</dbReference>
<keyword evidence="2" id="KW-0597">Phosphoprotein</keyword>
<dbReference type="InterPro" id="IPR020807">
    <property type="entry name" value="PKS_DH"/>
</dbReference>
<sequence length="2431" mass="267458">MGEFSWLEGHSDPPFEPIAIIGMAMRLPGYVRNGEDFWNLLCQKKNALCEIPKDRFNINGFHDGSGRPGTIPTNKGYFLGDVDIQEFDPSVFPIPKKELERLDPSQRQLLQVAYECMENAGVSSWRGSNLGCYIGCFGEDWQDLNAKETQHKGGYRATGYGDFALGNRISYEFDLRGPSMTVKTACSSSLVCLNMACAAIGKGECDGALVGGTSLIFSPTMWLALHDQGLLSPTGQCRTFDASADGYARGEAVNMILVKRLSDAIRDNDNIRAIIRGTGVNTDGRTQGMLIPSPTAQAALIRRTYAVAGITNLSETAIVETHGTGTPIGDPIEAQAIAECFGDQGVIITSVKPNVGHSEGAAGLTSLIKCVLALEHRLVPPNIGFETPNPKIPFVRCQLHVPTEVEPWPKGRAERVSVNSFGIGGVNAHVILESPQQFGMPNRTLSNGFPHQEDTRALLLFSAYSAASLKVQINSYQLYAKNNAPPLRDLAHTLASRREHRPHRSYAIAGDVSSWKASVFETADRSSPRVAWIFTGQGAQWPQMGAELLDTNFTFLETIRKLDNFLLTLPAPPPWSIEGGFLEDELRKDGDNSRVNRAELGYPLSLALQIGLVDILRSWGLTPDMVLGHSSGEIVAAYASGAITAESAIAAGVLRGSFSDSSNRSGSMAAIGLGRDDILPYLVPGVVVACENSQCSVTLSGDTEGIEETVKRLKEERPAIFSRLLRVEKAFHSHHMWAYGPSYEKHLQPYLPELTNDPTVPFYSSVTGTRLAGVGRLSPSYWRENMENPVLFNSALRSALQNEDHNMVLVEIGPHPALGGPIRQIVSDIGRSDVHIGRLFQQNVPMNYSVLCPPGHLIKDLPQYAWKRDTTYWAESRVAREWRFREHPPHELLGSRIIESASEPCWRNLLHLEDVQWLNGHEVNGKIIFPAAGYIAMIGEALRQLGNNTTFTIKNMHITSARMLEADEGVELITNLKPTMIDVSEKSPWYHFTISSFDGTGWTNNCTGDARGSTEKSFSIKPSALAQVSFPRNVNGNNWYNNLRRVGFNYTGLFEGLRSVSAATTTNEAAATVPVQEENLENGGLYSLHPTTIDKCFQIFTVAACRGLGRNMKSLAVPTFIEQMVISPSTKELEVKVDIPTIERGSFNGNLIAHNSGELCLYIKGFKASALTIDVETEKERIITQFEWQPSSALADLNKYMHPRREPSTDWPLLEELTTLCILDHQERIKLDNTTPQYLINFVNWMKIHTERYMRGENQFLSENPYLEQLSKDDRLARIESLVSNMSTSPWSMFSTAIHRLFTAAPAIFAGETHPLGILLEDDVLSQVYTAGDTLDFGSALHLIANTNPRLRVLEIGAGTGGTTVKVLQALKSSFGERLYATYTYTDVSSGFMAAAGDRFAEYENIEYAVLDIAKDPMEQGFQFANYDLIVCSNVLHATPSLQLSLRHVHELLSPGGRLFLQELCPDSKGFLPGWWLGTADGRTEQPYITPERWTEELVSAGFEEPEAIAFDGQLPYHLSAGILASRKSSIVRPQKVTLLSHTSGGLFVAEMRKYLESQHVAVDTCLFGQPLPTHQDVISLLDIQDPILHRLSEDTYESLLGYLQSFGAKMLWVMPASQVKCEDPRAAMTLGLARTARNELSINLITVEVDSATPSPVVAETVARILFSSTPSCNEFTALGPDYEYAIVKGETLIPRLHWQTVSQAVTRYRTQEDTRVDTLKCLQMGSQGLLRSMKWNEERIADLAEGDVLIESKAVGLNFRDVLIALGVLDNSTSEMGLEGSGIVRAVGSEVQHVSIGDRVMYMSSGCFTTHLIMPATLCVKMDELMTFEQGAAVPCVYATALLALVDKANLRRGQSILIQSACGGVGLAAVQIAKMIGADIYCTVGTEVKIQHLVEHYDIDHSHIFNSRDSSFLPAVMEATNNRGVDVVLNSLSGDLLHASWKCVAEFGVMVEIGKRDFRRRAKLSMEDFEQNRTFIGLDLWQITQARPHQAAEEAFQVIRGPTIASIIPATQIQDAFRTMQTALHIGKIVIQMSEDPRLLESTTPKPTTVFRGDRSFLLVGGLGGLGRAVATWMVENGANELLFLSRTAREDLDTRSFVEELRSQDCQVHLIAGDVCNIVDVRRAIGTAIRPIAGVINMAMTLKDMALSEMTLSDWTAAVEPKVQGTWNLHNTIPADVDFFVLFSSYSGIAGQFGQANYAAANTFLDAFVQYRQNNNRAASAIDIGVMSEVGFVSQNSEVRERFVKTGMGLSQEQHLLDALALAIENSKPGMSRSPAVYENPSQLILGLKTSTPISSPFNRVAWKRDSRMAIYHNLDKSTETSTARATKKKSLKGLLESEDSKEGKTRVIALAISGALANFLIKEEDSIPLDQPLESIGMDSLVAMEVRNWIRQQSSVDVSVFTIVQSPSLVDLGNRVLQAMNGGTIA</sequence>
<dbReference type="Gene3D" id="3.90.180.10">
    <property type="entry name" value="Medium-chain alcohol dehydrogenases, catalytic domain"/>
    <property type="match status" value="1"/>
</dbReference>
<dbReference type="InterPro" id="IPR020806">
    <property type="entry name" value="PKS_PP-bd"/>
</dbReference>
<dbReference type="InterPro" id="IPR036291">
    <property type="entry name" value="NAD(P)-bd_dom_sf"/>
</dbReference>
<dbReference type="Gene3D" id="3.40.50.720">
    <property type="entry name" value="NAD(P)-binding Rossmann-like Domain"/>
    <property type="match status" value="1"/>
</dbReference>
<dbReference type="SMART" id="SM00827">
    <property type="entry name" value="PKS_AT"/>
    <property type="match status" value="1"/>
</dbReference>
<keyword evidence="7" id="KW-0511">Multifunctional enzyme</keyword>
<keyword evidence="4" id="KW-0808">Transferase</keyword>
<dbReference type="Gene3D" id="3.10.129.110">
    <property type="entry name" value="Polyketide synthase dehydratase"/>
    <property type="match status" value="1"/>
</dbReference>
<evidence type="ECO:0000256" key="3">
    <source>
        <dbReference type="ARBA" id="ARBA00022603"/>
    </source>
</evidence>
<name>A0A4Z0Y9A0_9PEZI</name>
<evidence type="ECO:0000256" key="5">
    <source>
        <dbReference type="ARBA" id="ARBA00022857"/>
    </source>
</evidence>
<dbReference type="InterPro" id="IPR036736">
    <property type="entry name" value="ACP-like_sf"/>
</dbReference>
<evidence type="ECO:0000259" key="12">
    <source>
        <dbReference type="PROSITE" id="PS52019"/>
    </source>
</evidence>
<evidence type="ECO:0000256" key="2">
    <source>
        <dbReference type="ARBA" id="ARBA00022553"/>
    </source>
</evidence>
<dbReference type="Gene3D" id="3.40.50.150">
    <property type="entry name" value="Vaccinia Virus protein VP39"/>
    <property type="match status" value="1"/>
</dbReference>
<dbReference type="InterPro" id="IPR013154">
    <property type="entry name" value="ADH-like_N"/>
</dbReference>
<dbReference type="InterPro" id="IPR050091">
    <property type="entry name" value="PKS_NRPS_Biosynth_Enz"/>
</dbReference>
<dbReference type="InterPro" id="IPR032821">
    <property type="entry name" value="PKS_assoc"/>
</dbReference>
<evidence type="ECO:0000256" key="9">
    <source>
        <dbReference type="PROSITE-ProRule" id="PRU01363"/>
    </source>
</evidence>
<dbReference type="CDD" id="cd00833">
    <property type="entry name" value="PKS"/>
    <property type="match status" value="1"/>
</dbReference>
<dbReference type="GO" id="GO:0004312">
    <property type="term" value="F:fatty acid synthase activity"/>
    <property type="evidence" value="ECO:0007669"/>
    <property type="project" value="TreeGrafter"/>
</dbReference>
<dbReference type="GO" id="GO:0031177">
    <property type="term" value="F:phosphopantetheine binding"/>
    <property type="evidence" value="ECO:0007669"/>
    <property type="project" value="InterPro"/>
</dbReference>
<gene>
    <name evidence="13" type="ORF">E0Z10_g9254</name>
</gene>
<dbReference type="PROSITE" id="PS52004">
    <property type="entry name" value="KS3_2"/>
    <property type="match status" value="1"/>
</dbReference>
<protein>
    <submittedName>
        <fullName evidence="13">Uncharacterized protein</fullName>
    </submittedName>
</protein>
<keyword evidence="5" id="KW-0521">NADP</keyword>
<dbReference type="Pfam" id="PF02801">
    <property type="entry name" value="Ketoacyl-synt_C"/>
    <property type="match status" value="1"/>
</dbReference>
<feature type="region of interest" description="N-terminal hotdog fold" evidence="9">
    <location>
        <begin position="890"/>
        <end position="1017"/>
    </location>
</feature>
<dbReference type="InterPro" id="IPR049551">
    <property type="entry name" value="PKS_DH_C"/>
</dbReference>
<dbReference type="PROSITE" id="PS52019">
    <property type="entry name" value="PKS_MFAS_DH"/>
    <property type="match status" value="1"/>
</dbReference>
<dbReference type="InterPro" id="IPR013149">
    <property type="entry name" value="ADH-like_C"/>
</dbReference>
<dbReference type="SUPFAM" id="SSF51735">
    <property type="entry name" value="NAD(P)-binding Rossmann-fold domains"/>
    <property type="match status" value="2"/>
</dbReference>
<feature type="active site" description="Proton donor; for dehydratase activity" evidence="9">
    <location>
        <position position="1094"/>
    </location>
</feature>
<dbReference type="InterPro" id="IPR014043">
    <property type="entry name" value="Acyl_transferase_dom"/>
</dbReference>
<dbReference type="InterPro" id="IPR016039">
    <property type="entry name" value="Thiolase-like"/>
</dbReference>
<dbReference type="Proteomes" id="UP000297716">
    <property type="component" value="Unassembled WGS sequence"/>
</dbReference>
<feature type="domain" description="PKS/mFAS DH" evidence="12">
    <location>
        <begin position="890"/>
        <end position="1177"/>
    </location>
</feature>
<evidence type="ECO:0000256" key="7">
    <source>
        <dbReference type="ARBA" id="ARBA00023268"/>
    </source>
</evidence>
<dbReference type="SUPFAM" id="SSF52151">
    <property type="entry name" value="FabD/lysophospholipase-like"/>
    <property type="match status" value="1"/>
</dbReference>
<dbReference type="PROSITE" id="PS00606">
    <property type="entry name" value="KS3_1"/>
    <property type="match status" value="1"/>
</dbReference>
<dbReference type="InterPro" id="IPR001227">
    <property type="entry name" value="Ac_transferase_dom_sf"/>
</dbReference>
<dbReference type="SMART" id="SM00825">
    <property type="entry name" value="PKS_KS"/>
    <property type="match status" value="1"/>
</dbReference>
<dbReference type="SMART" id="SM00829">
    <property type="entry name" value="PKS_ER"/>
    <property type="match status" value="1"/>
</dbReference>
<dbReference type="PANTHER" id="PTHR43775:SF49">
    <property type="entry name" value="SYNTHASE, PUTATIVE (JCVI)-RELATED"/>
    <property type="match status" value="1"/>
</dbReference>
<comment type="caution">
    <text evidence="13">The sequence shown here is derived from an EMBL/GenBank/DDBJ whole genome shotgun (WGS) entry which is preliminary data.</text>
</comment>
<dbReference type="InterPro" id="IPR057326">
    <property type="entry name" value="KR_dom"/>
</dbReference>
<dbReference type="SMART" id="SM00826">
    <property type="entry name" value="PKS_DH"/>
    <property type="match status" value="1"/>
</dbReference>
<dbReference type="GO" id="GO:0016491">
    <property type="term" value="F:oxidoreductase activity"/>
    <property type="evidence" value="ECO:0007669"/>
    <property type="project" value="UniProtKB-KW"/>
</dbReference>
<evidence type="ECO:0000256" key="4">
    <source>
        <dbReference type="ARBA" id="ARBA00022679"/>
    </source>
</evidence>
<feature type="domain" description="Ketosynthase family 3 (KS3)" evidence="11">
    <location>
        <begin position="15"/>
        <end position="434"/>
    </location>
</feature>
<dbReference type="InterPro" id="IPR013968">
    <property type="entry name" value="PKS_KR"/>
</dbReference>
<dbReference type="InterPro" id="IPR009081">
    <property type="entry name" value="PP-bd_ACP"/>
</dbReference>
<dbReference type="Pfam" id="PF08240">
    <property type="entry name" value="ADH_N"/>
    <property type="match status" value="1"/>
</dbReference>
<dbReference type="PROSITE" id="PS50075">
    <property type="entry name" value="CARRIER"/>
    <property type="match status" value="1"/>
</dbReference>
<dbReference type="Gene3D" id="1.10.1200.10">
    <property type="entry name" value="ACP-like"/>
    <property type="match status" value="1"/>
</dbReference>
<evidence type="ECO:0000259" key="10">
    <source>
        <dbReference type="PROSITE" id="PS50075"/>
    </source>
</evidence>
<dbReference type="GO" id="GO:0004315">
    <property type="term" value="F:3-oxoacyl-[acyl-carrier-protein] synthase activity"/>
    <property type="evidence" value="ECO:0007669"/>
    <property type="project" value="InterPro"/>
</dbReference>
<dbReference type="GO" id="GO:0032259">
    <property type="term" value="P:methylation"/>
    <property type="evidence" value="ECO:0007669"/>
    <property type="project" value="UniProtKB-KW"/>
</dbReference>
<dbReference type="InterPro" id="IPR029063">
    <property type="entry name" value="SAM-dependent_MTases_sf"/>
</dbReference>
<dbReference type="Pfam" id="PF14765">
    <property type="entry name" value="PS-DH"/>
    <property type="match status" value="1"/>
</dbReference>
<dbReference type="InterPro" id="IPR018201">
    <property type="entry name" value="Ketoacyl_synth_AS"/>
</dbReference>
<evidence type="ECO:0000313" key="13">
    <source>
        <dbReference type="EMBL" id="TGJ79517.1"/>
    </source>
</evidence>
<evidence type="ECO:0000256" key="8">
    <source>
        <dbReference type="ARBA" id="ARBA00023315"/>
    </source>
</evidence>
<dbReference type="SMART" id="SM00823">
    <property type="entry name" value="PKS_PP"/>
    <property type="match status" value="1"/>
</dbReference>
<dbReference type="SUPFAM" id="SSF55048">
    <property type="entry name" value="Probable ACP-binding domain of malonyl-CoA ACP transacylase"/>
    <property type="match status" value="1"/>
</dbReference>
<dbReference type="SUPFAM" id="SSF53335">
    <property type="entry name" value="S-adenosyl-L-methionine-dependent methyltransferases"/>
    <property type="match status" value="1"/>
</dbReference>
<dbReference type="GO" id="GO:0006633">
    <property type="term" value="P:fatty acid biosynthetic process"/>
    <property type="evidence" value="ECO:0007669"/>
    <property type="project" value="InterPro"/>
</dbReference>
<dbReference type="Gene3D" id="3.40.47.10">
    <property type="match status" value="1"/>
</dbReference>
<dbReference type="Pfam" id="PF21089">
    <property type="entry name" value="PKS_DH_N"/>
    <property type="match status" value="1"/>
</dbReference>
<organism evidence="13 14">
    <name type="scientific">Xylaria hypoxylon</name>
    <dbReference type="NCBI Taxonomy" id="37992"/>
    <lineage>
        <taxon>Eukaryota</taxon>
        <taxon>Fungi</taxon>
        <taxon>Dikarya</taxon>
        <taxon>Ascomycota</taxon>
        <taxon>Pezizomycotina</taxon>
        <taxon>Sordariomycetes</taxon>
        <taxon>Xylariomycetidae</taxon>
        <taxon>Xylariales</taxon>
        <taxon>Xylariaceae</taxon>
        <taxon>Xylaria</taxon>
    </lineage>
</organism>
<feature type="active site" description="Proton acceptor; for dehydratase activity" evidence="9">
    <location>
        <position position="921"/>
    </location>
</feature>
<keyword evidence="8" id="KW-0012">Acyltransferase</keyword>
<dbReference type="InterPro" id="IPR049552">
    <property type="entry name" value="PKS_DH_N"/>
</dbReference>
<reference evidence="13 14" key="1">
    <citation type="submission" date="2019-03" db="EMBL/GenBank/DDBJ databases">
        <title>Draft genome sequence of Xylaria hypoxylon DSM 108379, a ubiquitous saprotrophic-parasitic fungi on hardwood.</title>
        <authorList>
            <person name="Buettner E."/>
            <person name="Leonhardt S."/>
            <person name="Gebauer A.M."/>
            <person name="Liers C."/>
            <person name="Hofrichter M."/>
            <person name="Kellner H."/>
        </authorList>
    </citation>
    <scope>NUCLEOTIDE SEQUENCE [LARGE SCALE GENOMIC DNA]</scope>
    <source>
        <strain evidence="13 14">DSM 108379</strain>
    </source>
</reference>
<dbReference type="Pfam" id="PF08242">
    <property type="entry name" value="Methyltransf_12"/>
    <property type="match status" value="1"/>
</dbReference>
<accession>A0A4Z0Y9A0</accession>
<keyword evidence="14" id="KW-1185">Reference proteome</keyword>
<dbReference type="Pfam" id="PF00698">
    <property type="entry name" value="Acyl_transf_1"/>
    <property type="match status" value="1"/>
</dbReference>
<evidence type="ECO:0000256" key="1">
    <source>
        <dbReference type="ARBA" id="ARBA00022450"/>
    </source>
</evidence>
<dbReference type="Pfam" id="PF00107">
    <property type="entry name" value="ADH_zinc_N"/>
    <property type="match status" value="1"/>
</dbReference>
<feature type="region of interest" description="C-terminal hotdog fold" evidence="9">
    <location>
        <begin position="1030"/>
        <end position="1177"/>
    </location>
</feature>
<dbReference type="Pfam" id="PF00109">
    <property type="entry name" value="ketoacyl-synt"/>
    <property type="match status" value="1"/>
</dbReference>
<dbReference type="SUPFAM" id="SSF50129">
    <property type="entry name" value="GroES-like"/>
    <property type="match status" value="1"/>
</dbReference>
<feature type="domain" description="Carrier" evidence="10">
    <location>
        <begin position="2341"/>
        <end position="2425"/>
    </location>
</feature>
<dbReference type="SUPFAM" id="SSF47336">
    <property type="entry name" value="ACP-like"/>
    <property type="match status" value="1"/>
</dbReference>
<keyword evidence="1" id="KW-0596">Phosphopantetheine</keyword>
<keyword evidence="3" id="KW-0489">Methyltransferase</keyword>
<dbReference type="SMART" id="SM00822">
    <property type="entry name" value="PKS_KR"/>
    <property type="match status" value="1"/>
</dbReference>
<proteinExistence type="predicted"/>
<dbReference type="EMBL" id="SKBN01000281">
    <property type="protein sequence ID" value="TGJ79517.1"/>
    <property type="molecule type" value="Genomic_DNA"/>
</dbReference>
<dbReference type="InterPro" id="IPR020841">
    <property type="entry name" value="PKS_Beta-ketoAc_synthase_dom"/>
</dbReference>
<evidence type="ECO:0000313" key="14">
    <source>
        <dbReference type="Proteomes" id="UP000297716"/>
    </source>
</evidence>
<dbReference type="GO" id="GO:0008168">
    <property type="term" value="F:methyltransferase activity"/>
    <property type="evidence" value="ECO:0007669"/>
    <property type="project" value="UniProtKB-KW"/>
</dbReference>
<evidence type="ECO:0000259" key="11">
    <source>
        <dbReference type="PROSITE" id="PS52004"/>
    </source>
</evidence>
<dbReference type="Gene3D" id="3.40.366.10">
    <property type="entry name" value="Malonyl-Coenzyme A Acyl Carrier Protein, domain 2"/>
    <property type="match status" value="1"/>
</dbReference>
<dbReference type="Pfam" id="PF00550">
    <property type="entry name" value="PP-binding"/>
    <property type="match status" value="1"/>
</dbReference>
<dbReference type="PANTHER" id="PTHR43775">
    <property type="entry name" value="FATTY ACID SYNTHASE"/>
    <property type="match status" value="1"/>
</dbReference>
<dbReference type="OrthoDB" id="329835at2759"/>
<dbReference type="CDD" id="cd05274">
    <property type="entry name" value="KR_FAS_SDR_x"/>
    <property type="match status" value="1"/>
</dbReference>
<dbReference type="InterPro" id="IPR011032">
    <property type="entry name" value="GroES-like_sf"/>
</dbReference>
<dbReference type="CDD" id="cd02440">
    <property type="entry name" value="AdoMet_MTases"/>
    <property type="match status" value="1"/>
</dbReference>
<dbReference type="InterPro" id="IPR016035">
    <property type="entry name" value="Acyl_Trfase/lysoPLipase"/>
</dbReference>
<dbReference type="InterPro" id="IPR013217">
    <property type="entry name" value="Methyltransf_12"/>
</dbReference>
<dbReference type="GO" id="GO:0044550">
    <property type="term" value="P:secondary metabolite biosynthetic process"/>
    <property type="evidence" value="ECO:0007669"/>
    <property type="project" value="UniProtKB-ARBA"/>
</dbReference>
<dbReference type="Pfam" id="PF08659">
    <property type="entry name" value="KR"/>
    <property type="match status" value="1"/>
</dbReference>
<dbReference type="InterPro" id="IPR016036">
    <property type="entry name" value="Malonyl_transacylase_ACP-bd"/>
</dbReference>
<dbReference type="CDD" id="cd05195">
    <property type="entry name" value="enoyl_red"/>
    <property type="match status" value="1"/>
</dbReference>
<dbReference type="InterPro" id="IPR006162">
    <property type="entry name" value="Ppantetheine_attach_site"/>
</dbReference>
<evidence type="ECO:0000256" key="6">
    <source>
        <dbReference type="ARBA" id="ARBA00023002"/>
    </source>
</evidence>
<dbReference type="PROSITE" id="PS00012">
    <property type="entry name" value="PHOSPHOPANTETHEINE"/>
    <property type="match status" value="1"/>
</dbReference>
<dbReference type="InterPro" id="IPR014030">
    <property type="entry name" value="Ketoacyl_synth_N"/>
</dbReference>
<dbReference type="InterPro" id="IPR042104">
    <property type="entry name" value="PKS_dehydratase_sf"/>
</dbReference>